<dbReference type="SMART" id="SM00248">
    <property type="entry name" value="ANK"/>
    <property type="match status" value="3"/>
</dbReference>
<keyword evidence="1" id="KW-0677">Repeat</keyword>
<evidence type="ECO:0000256" key="1">
    <source>
        <dbReference type="ARBA" id="ARBA00022737"/>
    </source>
</evidence>
<dbReference type="InterPro" id="IPR036770">
    <property type="entry name" value="Ankyrin_rpt-contain_sf"/>
</dbReference>
<sequence length="594" mass="67834">MFCCTDLASAEEVVELDDYDAETSLKRAWESHVSLEENSIAYGCHYPMYTMDVAAFLELETMVCHEDLLEQGLVHEWDSSMGPCLFLSHQWTSFQHPDPTKTQLRAVQSVLRTIMRGDIKELFASESHWRDYARANIPFSTGIFSGDDAKVMLTPEELAEEALSSQVWLDFACVPQSAENIKQRLSAIDSIPWYIDHALNFFVVVPRVEHSDLPGVRCDYHSWRSRGWCRLEEQVQELSVVPHKQESSHRRPLVVHSERCVCAIDAYDYFYMYWQRGTSIFTGEFSCCRLGHKAVVVEDGVERTVAIPCDKERIRPMVASLWDRKIRHIASLPLEVNCLMLWRWVSHRRMMLADEPGDSPANDDPSVQSLCDVVKKYFILVQGKQAFLDNMAWQLDAHVQMSDALFKSPLFVRANLLRVIDQWRALFSNPDKLLVQLALLYVGAEGNARMVRRLHEEHGADLHLCFPWGMSLFQFACGKGHTRVVNYILENGGKQHINDKSPREGICAFDRACKAGYVDIMHLLIEHGAEYLNVARFNGETPAHGAAMFGHVPVLRELQKLGCDLHAKSLKGETPLEAARRHHQDSVVEFLTEN</sequence>
<evidence type="ECO:0000256" key="2">
    <source>
        <dbReference type="ARBA" id="ARBA00023043"/>
    </source>
</evidence>
<evidence type="ECO:0000256" key="3">
    <source>
        <dbReference type="PROSITE-ProRule" id="PRU00023"/>
    </source>
</evidence>
<dbReference type="InterPro" id="IPR002110">
    <property type="entry name" value="Ankyrin_rpt"/>
</dbReference>
<reference evidence="4 5" key="1">
    <citation type="journal article" date="2024" name="Science">
        <title>Giant polyketide synthase enzymes in the biosynthesis of giant marine polyether toxins.</title>
        <authorList>
            <person name="Fallon T.R."/>
            <person name="Shende V.V."/>
            <person name="Wierzbicki I.H."/>
            <person name="Pendleton A.L."/>
            <person name="Watervoot N.F."/>
            <person name="Auber R.P."/>
            <person name="Gonzalez D.J."/>
            <person name="Wisecaver J.H."/>
            <person name="Moore B.S."/>
        </authorList>
    </citation>
    <scope>NUCLEOTIDE SEQUENCE [LARGE SCALE GENOMIC DNA]</scope>
    <source>
        <strain evidence="4 5">12B1</strain>
    </source>
</reference>
<gene>
    <name evidence="4" type="ORF">AB1Y20_004893</name>
</gene>
<accession>A0AB34IZN3</accession>
<dbReference type="PANTHER" id="PTHR24201:SF14">
    <property type="entry name" value="CYCLIN-DEPENDENT KINASE 4 INHIBITOR C-LIKE"/>
    <property type="match status" value="1"/>
</dbReference>
<dbReference type="Gene3D" id="1.25.40.20">
    <property type="entry name" value="Ankyrin repeat-containing domain"/>
    <property type="match status" value="1"/>
</dbReference>
<dbReference type="Proteomes" id="UP001515480">
    <property type="component" value="Unassembled WGS sequence"/>
</dbReference>
<protein>
    <submittedName>
        <fullName evidence="4">Uncharacterized protein</fullName>
    </submittedName>
</protein>
<name>A0AB34IZN3_PRYPA</name>
<dbReference type="InterPro" id="IPR050776">
    <property type="entry name" value="Ank_Repeat/CDKN_Inhibitor"/>
</dbReference>
<evidence type="ECO:0000313" key="5">
    <source>
        <dbReference type="Proteomes" id="UP001515480"/>
    </source>
</evidence>
<keyword evidence="2 3" id="KW-0040">ANK repeat</keyword>
<keyword evidence="5" id="KW-1185">Reference proteome</keyword>
<feature type="repeat" description="ANK" evidence="3">
    <location>
        <begin position="538"/>
        <end position="570"/>
    </location>
</feature>
<dbReference type="EMBL" id="JBGBPQ010000016">
    <property type="protein sequence ID" value="KAL1508798.1"/>
    <property type="molecule type" value="Genomic_DNA"/>
</dbReference>
<evidence type="ECO:0000313" key="4">
    <source>
        <dbReference type="EMBL" id="KAL1508798.1"/>
    </source>
</evidence>
<dbReference type="GO" id="GO:0005634">
    <property type="term" value="C:nucleus"/>
    <property type="evidence" value="ECO:0007669"/>
    <property type="project" value="TreeGrafter"/>
</dbReference>
<comment type="caution">
    <text evidence="4">The sequence shown here is derived from an EMBL/GenBank/DDBJ whole genome shotgun (WGS) entry which is preliminary data.</text>
</comment>
<dbReference type="SUPFAM" id="SSF48403">
    <property type="entry name" value="Ankyrin repeat"/>
    <property type="match status" value="1"/>
</dbReference>
<dbReference type="PANTHER" id="PTHR24201">
    <property type="entry name" value="ANK_REP_REGION DOMAIN-CONTAINING PROTEIN"/>
    <property type="match status" value="1"/>
</dbReference>
<dbReference type="PROSITE" id="PS50297">
    <property type="entry name" value="ANK_REP_REGION"/>
    <property type="match status" value="1"/>
</dbReference>
<dbReference type="PROSITE" id="PS50088">
    <property type="entry name" value="ANK_REPEAT"/>
    <property type="match status" value="1"/>
</dbReference>
<dbReference type="Pfam" id="PF12796">
    <property type="entry name" value="Ank_2"/>
    <property type="match status" value="1"/>
</dbReference>
<organism evidence="4 5">
    <name type="scientific">Prymnesium parvum</name>
    <name type="common">Toxic golden alga</name>
    <dbReference type="NCBI Taxonomy" id="97485"/>
    <lineage>
        <taxon>Eukaryota</taxon>
        <taxon>Haptista</taxon>
        <taxon>Haptophyta</taxon>
        <taxon>Prymnesiophyceae</taxon>
        <taxon>Prymnesiales</taxon>
        <taxon>Prymnesiaceae</taxon>
        <taxon>Prymnesium</taxon>
    </lineage>
</organism>
<proteinExistence type="predicted"/>
<dbReference type="AlphaFoldDB" id="A0AB34IZN3"/>
<dbReference type="Pfam" id="PF00023">
    <property type="entry name" value="Ank"/>
    <property type="match status" value="1"/>
</dbReference>